<comment type="similarity">
    <text evidence="2">Belongs to the short-chain dehydrogenases/reductases (SDR) family.</text>
</comment>
<dbReference type="OrthoDB" id="9794387at2"/>
<dbReference type="PROSITE" id="PS00061">
    <property type="entry name" value="ADH_SHORT"/>
    <property type="match status" value="1"/>
</dbReference>
<keyword evidence="7" id="KW-1185">Reference proteome</keyword>
<accession>A0A3G9J5D2</accession>
<dbReference type="Pfam" id="PF00106">
    <property type="entry name" value="adh_short"/>
    <property type="match status" value="1"/>
</dbReference>
<dbReference type="AlphaFoldDB" id="A0A3G9J5D2"/>
<name>A0A3G9J5D2_9BACL</name>
<evidence type="ECO:0000256" key="4">
    <source>
        <dbReference type="ARBA" id="ARBA00022857"/>
    </source>
</evidence>
<dbReference type="PANTHER" id="PTHR44085">
    <property type="entry name" value="SEPIAPTERIN REDUCTASE"/>
    <property type="match status" value="1"/>
</dbReference>
<keyword evidence="3" id="KW-0963">Cytoplasm</keyword>
<dbReference type="KEGG" id="pbk:Back11_13280"/>
<organism evidence="6 7">
    <name type="scientific">Paenibacillus baekrokdamisoli</name>
    <dbReference type="NCBI Taxonomy" id="1712516"/>
    <lineage>
        <taxon>Bacteria</taxon>
        <taxon>Bacillati</taxon>
        <taxon>Bacillota</taxon>
        <taxon>Bacilli</taxon>
        <taxon>Bacillales</taxon>
        <taxon>Paenibacillaceae</taxon>
        <taxon>Paenibacillus</taxon>
    </lineage>
</organism>
<evidence type="ECO:0000313" key="7">
    <source>
        <dbReference type="Proteomes" id="UP000275368"/>
    </source>
</evidence>
<dbReference type="InterPro" id="IPR020904">
    <property type="entry name" value="Sc_DH/Rdtase_CS"/>
</dbReference>
<gene>
    <name evidence="6" type="ORF">Back11_13280</name>
</gene>
<dbReference type="PANTHER" id="PTHR44085:SF2">
    <property type="entry name" value="SEPIAPTERIN REDUCTASE"/>
    <property type="match status" value="1"/>
</dbReference>
<dbReference type="Proteomes" id="UP000275368">
    <property type="component" value="Chromosome"/>
</dbReference>
<evidence type="ECO:0000256" key="1">
    <source>
        <dbReference type="ARBA" id="ARBA00004496"/>
    </source>
</evidence>
<keyword evidence="5" id="KW-0560">Oxidoreductase</keyword>
<dbReference type="InterPro" id="IPR036291">
    <property type="entry name" value="NAD(P)-bd_dom_sf"/>
</dbReference>
<dbReference type="InterPro" id="IPR051721">
    <property type="entry name" value="Biopterin_syn/organic_redct"/>
</dbReference>
<evidence type="ECO:0000313" key="6">
    <source>
        <dbReference type="EMBL" id="BBH19983.1"/>
    </source>
</evidence>
<dbReference type="GO" id="GO:0006729">
    <property type="term" value="P:tetrahydrobiopterin biosynthetic process"/>
    <property type="evidence" value="ECO:0007669"/>
    <property type="project" value="TreeGrafter"/>
</dbReference>
<dbReference type="InterPro" id="IPR002347">
    <property type="entry name" value="SDR_fam"/>
</dbReference>
<dbReference type="RefSeq" id="WP_125654719.1">
    <property type="nucleotide sequence ID" value="NZ_AP019308.1"/>
</dbReference>
<dbReference type="SUPFAM" id="SSF51735">
    <property type="entry name" value="NAD(P)-binding Rossmann-fold domains"/>
    <property type="match status" value="1"/>
</dbReference>
<proteinExistence type="inferred from homology"/>
<dbReference type="GO" id="GO:0005737">
    <property type="term" value="C:cytoplasm"/>
    <property type="evidence" value="ECO:0007669"/>
    <property type="project" value="UniProtKB-SubCell"/>
</dbReference>
<dbReference type="PRINTS" id="PR00081">
    <property type="entry name" value="GDHRDH"/>
</dbReference>
<evidence type="ECO:0000256" key="2">
    <source>
        <dbReference type="ARBA" id="ARBA00006484"/>
    </source>
</evidence>
<reference evidence="6 7" key="1">
    <citation type="submission" date="2018-11" db="EMBL/GenBank/DDBJ databases">
        <title>Complete genome sequence of Paenibacillus baekrokdamisoli strain KCTC 33723.</title>
        <authorList>
            <person name="Kang S.W."/>
            <person name="Lee K.C."/>
            <person name="Kim K.K."/>
            <person name="Kim J.S."/>
            <person name="Kim D.S."/>
            <person name="Ko S.H."/>
            <person name="Yang S.H."/>
            <person name="Lee J.S."/>
        </authorList>
    </citation>
    <scope>NUCLEOTIDE SEQUENCE [LARGE SCALE GENOMIC DNA]</scope>
    <source>
        <strain evidence="6 7">KCTC 33723</strain>
    </source>
</reference>
<sequence>MPEAIAIVTGTSRGIGEALALSLLEKGFRVFGIARSNSLVEKLISHERFISISYDLSQTDGIARIMEELFNEINYSNTTEILLINNAAMLEPLKSIDQCDEAEMALHLHINLLAPMVLISSFIRHTQKWEIRKRIVNVTSGLAEYSAPSMSLYASSKAALNILSRCVADEQRQLSHPVEVVSVDPGMADTAMQTTARSQAADVFPMLTFFKSSYEDGKLWSAEEVAIKLLNRIEPIHLDGKLLRLYED</sequence>
<comment type="subcellular location">
    <subcellularLocation>
        <location evidence="1">Cytoplasm</location>
    </subcellularLocation>
</comment>
<keyword evidence="4" id="KW-0521">NADP</keyword>
<dbReference type="EMBL" id="AP019308">
    <property type="protein sequence ID" value="BBH19983.1"/>
    <property type="molecule type" value="Genomic_DNA"/>
</dbReference>
<evidence type="ECO:0000256" key="3">
    <source>
        <dbReference type="ARBA" id="ARBA00022490"/>
    </source>
</evidence>
<dbReference type="GO" id="GO:0004757">
    <property type="term" value="F:sepiapterin reductase (NADP+) activity"/>
    <property type="evidence" value="ECO:0007669"/>
    <property type="project" value="TreeGrafter"/>
</dbReference>
<dbReference type="Gene3D" id="3.40.50.720">
    <property type="entry name" value="NAD(P)-binding Rossmann-like Domain"/>
    <property type="match status" value="1"/>
</dbReference>
<protein>
    <submittedName>
        <fullName evidence="6">Short-chain dehydrogenase</fullName>
    </submittedName>
</protein>
<evidence type="ECO:0000256" key="5">
    <source>
        <dbReference type="ARBA" id="ARBA00023002"/>
    </source>
</evidence>